<organism evidence="1">
    <name type="scientific">Myoviridae sp. ctPuP5</name>
    <dbReference type="NCBI Taxonomy" id="2823543"/>
    <lineage>
        <taxon>Viruses</taxon>
        <taxon>Duplodnaviria</taxon>
        <taxon>Heunggongvirae</taxon>
        <taxon>Uroviricota</taxon>
        <taxon>Caudoviricetes</taxon>
    </lineage>
</organism>
<dbReference type="EMBL" id="BK014662">
    <property type="protein sequence ID" value="DAD66673.1"/>
    <property type="molecule type" value="Genomic_DNA"/>
</dbReference>
<name>A0A8S5L9W7_9CAUD</name>
<reference evidence="1" key="1">
    <citation type="journal article" date="2021" name="Proc. Natl. Acad. Sci. U.S.A.">
        <title>A Catalog of Tens of Thousands of Viruses from Human Metagenomes Reveals Hidden Associations with Chronic Diseases.</title>
        <authorList>
            <person name="Tisza M.J."/>
            <person name="Buck C.B."/>
        </authorList>
    </citation>
    <scope>NUCLEOTIDE SEQUENCE</scope>
    <source>
        <strain evidence="1">CtPuP5</strain>
    </source>
</reference>
<evidence type="ECO:0000313" key="1">
    <source>
        <dbReference type="EMBL" id="DAD66673.1"/>
    </source>
</evidence>
<proteinExistence type="predicted"/>
<sequence>MEYREVLIKNYIEHSKKVEQIDDALRELCLMEMNHLLVDKRYTEAKDYINKFYKNCVNADGQNISLTKEEVVKVVERAIELLKNLDKRYICHALADGIEYVKDVDDVLEHDSPFTYKLLTEYFSGLLEVATEYVPKYVAIHGDYDVFVKSNFKFTGQSWFSGLGTSMRKLRIELLTLYIDKLNEQTDV</sequence>
<accession>A0A8S5L9W7</accession>
<protein>
    <submittedName>
        <fullName evidence="1">Uncharacterized protein</fullName>
    </submittedName>
</protein>